<dbReference type="GO" id="GO:0016787">
    <property type="term" value="F:hydrolase activity"/>
    <property type="evidence" value="ECO:0007669"/>
    <property type="project" value="UniProtKB-KW"/>
</dbReference>
<dbReference type="GO" id="GO:0016042">
    <property type="term" value="P:lipid catabolic process"/>
    <property type="evidence" value="ECO:0007669"/>
    <property type="project" value="InterPro"/>
</dbReference>
<dbReference type="InterPro" id="IPR053228">
    <property type="entry name" value="Stereospecific_Lipase"/>
</dbReference>
<name>A0A516X8R4_9ACTN</name>
<dbReference type="EMBL" id="CP041765">
    <property type="protein sequence ID" value="QDQ99469.1"/>
    <property type="molecule type" value="Genomic_DNA"/>
</dbReference>
<protein>
    <submittedName>
        <fullName evidence="1">Alpha/beta fold hydrolase</fullName>
    </submittedName>
</protein>
<dbReference type="PANTHER" id="PTHR37574:SF1">
    <property type="entry name" value="LIPASE B"/>
    <property type="match status" value="1"/>
</dbReference>
<keyword evidence="1" id="KW-0378">Hydrolase</keyword>
<evidence type="ECO:0000313" key="1">
    <source>
        <dbReference type="EMBL" id="QDQ99469.1"/>
    </source>
</evidence>
<dbReference type="KEGG" id="toy:FO059_17300"/>
<evidence type="ECO:0000313" key="2">
    <source>
        <dbReference type="Proteomes" id="UP000317344"/>
    </source>
</evidence>
<keyword evidence="2" id="KW-1185">Reference proteome</keyword>
<dbReference type="OrthoDB" id="8871309at2"/>
<dbReference type="InterPro" id="IPR002918">
    <property type="entry name" value="Lipase_EstA/Esterase_EstB"/>
</dbReference>
<sequence length="324" mass="33927">MEPPGPDAPAVHVQTGLAGEADDVVSYSAPELVPHKHRRVDYDFFSGIAPEIRHPGGALPGANLWDTPPSAERPVPVVLVHGTAGGGQTNWGPYVPLLTNHGFSVFTLTYGAIPGSAWPVSAMGGMRRIEDSAAEFGAFVGHVLDATGAEQVDVVGHSQGTLVPGYWAKRLGGADRIRRYVSLAPLWQGTRAFGALRGTLAAVGMRFGVAGLDVAASLSIPQMITGSDFLAELWSGGTPYVEGIEYTNISTEHDEFVVPYTSGQIPGGPGMDVTNIVVQDGCPADHSDHLGICGSRRAATIVLNALDDIDQNPVPAGFVPPFFG</sequence>
<dbReference type="PANTHER" id="PTHR37574">
    <property type="entry name" value="LIPASE B"/>
    <property type="match status" value="1"/>
</dbReference>
<dbReference type="InterPro" id="IPR029058">
    <property type="entry name" value="AB_hydrolase_fold"/>
</dbReference>
<dbReference type="Gene3D" id="3.40.50.1820">
    <property type="entry name" value="alpha/beta hydrolase"/>
    <property type="match status" value="1"/>
</dbReference>
<dbReference type="Pfam" id="PF01674">
    <property type="entry name" value="Lipase_2"/>
    <property type="match status" value="1"/>
</dbReference>
<dbReference type="SUPFAM" id="SSF53474">
    <property type="entry name" value="alpha/beta-Hydrolases"/>
    <property type="match status" value="1"/>
</dbReference>
<proteinExistence type="predicted"/>
<reference evidence="1 2" key="1">
    <citation type="submission" date="2019-07" db="EMBL/GenBank/DDBJ databases">
        <title>Tomitella cavernea sp. nov., an actinomycete isolated from soil.</title>
        <authorList>
            <person name="Cheng J."/>
        </authorList>
    </citation>
    <scope>NUCLEOTIDE SEQUENCE [LARGE SCALE GENOMIC DNA]</scope>
    <source>
        <strain evidence="1 2">HY188</strain>
    </source>
</reference>
<organism evidence="1 2">
    <name type="scientific">Tomitella fengzijianii</name>
    <dbReference type="NCBI Taxonomy" id="2597660"/>
    <lineage>
        <taxon>Bacteria</taxon>
        <taxon>Bacillati</taxon>
        <taxon>Actinomycetota</taxon>
        <taxon>Actinomycetes</taxon>
        <taxon>Mycobacteriales</taxon>
        <taxon>Tomitella</taxon>
    </lineage>
</organism>
<accession>A0A516X8R4</accession>
<reference evidence="1 2" key="2">
    <citation type="submission" date="2019-07" db="EMBL/GenBank/DDBJ databases">
        <authorList>
            <person name="Huang Y."/>
        </authorList>
    </citation>
    <scope>NUCLEOTIDE SEQUENCE [LARGE SCALE GENOMIC DNA]</scope>
    <source>
        <strain evidence="1 2">HY188</strain>
    </source>
</reference>
<dbReference type="AlphaFoldDB" id="A0A516X8R4"/>
<gene>
    <name evidence="1" type="ORF">FO059_17300</name>
</gene>
<dbReference type="Proteomes" id="UP000317344">
    <property type="component" value="Chromosome"/>
</dbReference>